<evidence type="ECO:0000256" key="4">
    <source>
        <dbReference type="ARBA" id="ARBA00022679"/>
    </source>
</evidence>
<dbReference type="EMBL" id="JACRTC010000005">
    <property type="protein sequence ID" value="MBC8570792.1"/>
    <property type="molecule type" value="Genomic_DNA"/>
</dbReference>
<keyword evidence="10 12" id="KW-0630">Potassium</keyword>
<keyword evidence="9 12" id="KW-0460">Magnesium</keyword>
<name>A0A926EFL5_9FIRM</name>
<evidence type="ECO:0000256" key="12">
    <source>
        <dbReference type="HAMAP-Rule" id="MF_01987"/>
    </source>
</evidence>
<dbReference type="PROSITE" id="PS00584">
    <property type="entry name" value="PFKB_KINASES_2"/>
    <property type="match status" value="1"/>
</dbReference>
<gene>
    <name evidence="12 14" type="primary">rbsK</name>
    <name evidence="14" type="ORF">H8709_08120</name>
</gene>
<dbReference type="PANTHER" id="PTHR10584">
    <property type="entry name" value="SUGAR KINASE"/>
    <property type="match status" value="1"/>
</dbReference>
<dbReference type="CDD" id="cd01174">
    <property type="entry name" value="ribokinase"/>
    <property type="match status" value="1"/>
</dbReference>
<feature type="binding site" evidence="12">
    <location>
        <begin position="222"/>
        <end position="227"/>
    </location>
    <ligand>
        <name>ATP</name>
        <dbReference type="ChEBI" id="CHEBI:30616"/>
    </ligand>
</feature>
<accession>A0A926EFL5</accession>
<feature type="binding site" evidence="12">
    <location>
        <position position="278"/>
    </location>
    <ligand>
        <name>ATP</name>
        <dbReference type="ChEBI" id="CHEBI:30616"/>
    </ligand>
</feature>
<feature type="domain" description="Carbohydrate kinase PfkB" evidence="13">
    <location>
        <begin position="1"/>
        <end position="295"/>
    </location>
</feature>
<dbReference type="InterPro" id="IPR011611">
    <property type="entry name" value="PfkB_dom"/>
</dbReference>
<feature type="binding site" evidence="12">
    <location>
        <position position="250"/>
    </location>
    <ligand>
        <name>K(+)</name>
        <dbReference type="ChEBI" id="CHEBI:29103"/>
    </ligand>
</feature>
<comment type="similarity">
    <text evidence="1">Belongs to the carbohydrate kinase pfkB family.</text>
</comment>
<dbReference type="GO" id="GO:0019303">
    <property type="term" value="P:D-ribose catabolic process"/>
    <property type="evidence" value="ECO:0007669"/>
    <property type="project" value="UniProtKB-UniRule"/>
</dbReference>
<proteinExistence type="inferred from homology"/>
<dbReference type="Proteomes" id="UP000660861">
    <property type="component" value="Unassembled WGS sequence"/>
</dbReference>
<dbReference type="InterPro" id="IPR029056">
    <property type="entry name" value="Ribokinase-like"/>
</dbReference>
<feature type="binding site" evidence="12">
    <location>
        <begin position="253"/>
        <end position="254"/>
    </location>
    <ligand>
        <name>ATP</name>
        <dbReference type="ChEBI" id="CHEBI:30616"/>
    </ligand>
</feature>
<sequence>MGKIVVFGSYVTDLTGWAGHLPVPGETVIGSSFKMGPGGKGSNQAVAAHRAGADMKIITKVGDDVFGREAIDFYMKEGMDTDMVFIDKEKETGSALIMVDEITGQNSILVTSGACGNITDSDIEKARPYIEQAEILLLQFEINLDALYKIIDIAHAAGVRVVLNPAPAMEIDESILCKVDVVTPNEVEAAILTGIKEVVDMESATRAARVFFQKGVGAVVITMGKAGVFVMQGEEARFVKSRSVKAVDTTGAGDAFNGGFVTALSEEKDIFAAVEFGNVVGALSVTKKGTAPSMPRREEIDRML</sequence>
<evidence type="ECO:0000259" key="13">
    <source>
        <dbReference type="Pfam" id="PF00294"/>
    </source>
</evidence>
<evidence type="ECO:0000256" key="11">
    <source>
        <dbReference type="ARBA" id="ARBA00023277"/>
    </source>
</evidence>
<comment type="pathway">
    <text evidence="12">Carbohydrate metabolism; D-ribose degradation; D-ribose 5-phosphate from beta-D-ribopyranose: step 2/2.</text>
</comment>
<dbReference type="Gene3D" id="3.40.1190.20">
    <property type="match status" value="1"/>
</dbReference>
<dbReference type="EC" id="2.7.1.15" evidence="2 12"/>
<evidence type="ECO:0000256" key="6">
    <source>
        <dbReference type="ARBA" id="ARBA00022741"/>
    </source>
</evidence>
<dbReference type="Pfam" id="PF00294">
    <property type="entry name" value="PfkB"/>
    <property type="match status" value="1"/>
</dbReference>
<reference evidence="14" key="1">
    <citation type="submission" date="2020-08" db="EMBL/GenBank/DDBJ databases">
        <title>Genome public.</title>
        <authorList>
            <person name="Liu C."/>
            <person name="Sun Q."/>
        </authorList>
    </citation>
    <scope>NUCLEOTIDE SEQUENCE</scope>
    <source>
        <strain evidence="14">NSJ-54</strain>
    </source>
</reference>
<keyword evidence="12" id="KW-0963">Cytoplasm</keyword>
<evidence type="ECO:0000256" key="9">
    <source>
        <dbReference type="ARBA" id="ARBA00022842"/>
    </source>
</evidence>
<comment type="similarity">
    <text evidence="12">Belongs to the carbohydrate kinase PfkB family. Ribokinase subfamily.</text>
</comment>
<evidence type="ECO:0000256" key="5">
    <source>
        <dbReference type="ARBA" id="ARBA00022723"/>
    </source>
</evidence>
<dbReference type="HAMAP" id="MF_01987">
    <property type="entry name" value="Ribokinase"/>
    <property type="match status" value="1"/>
</dbReference>
<dbReference type="PANTHER" id="PTHR10584:SF166">
    <property type="entry name" value="RIBOKINASE"/>
    <property type="match status" value="1"/>
</dbReference>
<evidence type="ECO:0000256" key="8">
    <source>
        <dbReference type="ARBA" id="ARBA00022840"/>
    </source>
</evidence>
<dbReference type="GO" id="GO:0004747">
    <property type="term" value="F:ribokinase activity"/>
    <property type="evidence" value="ECO:0007669"/>
    <property type="project" value="UniProtKB-UniRule"/>
</dbReference>
<dbReference type="InterPro" id="IPR011877">
    <property type="entry name" value="Ribokinase"/>
</dbReference>
<comment type="caution">
    <text evidence="12">Lacks conserved residue(s) required for the propagation of feature annotation.</text>
</comment>
<feature type="binding site" evidence="12">
    <location>
        <position position="185"/>
    </location>
    <ligand>
        <name>ATP</name>
        <dbReference type="ChEBI" id="CHEBI:30616"/>
    </ligand>
</feature>
<keyword evidence="15" id="KW-1185">Reference proteome</keyword>
<dbReference type="InterPro" id="IPR002173">
    <property type="entry name" value="Carboh/pur_kinase_PfkB_CS"/>
</dbReference>
<comment type="subcellular location">
    <subcellularLocation>
        <location evidence="12">Cytoplasm</location>
    </subcellularLocation>
</comment>
<feature type="binding site" evidence="12">
    <location>
        <position position="289"/>
    </location>
    <ligand>
        <name>K(+)</name>
        <dbReference type="ChEBI" id="CHEBI:29103"/>
    </ligand>
</feature>
<evidence type="ECO:0000256" key="1">
    <source>
        <dbReference type="ARBA" id="ARBA00005380"/>
    </source>
</evidence>
<evidence type="ECO:0000256" key="3">
    <source>
        <dbReference type="ARBA" id="ARBA00016943"/>
    </source>
</evidence>
<dbReference type="AlphaFoldDB" id="A0A926EFL5"/>
<dbReference type="PRINTS" id="PR00990">
    <property type="entry name" value="RIBOKINASE"/>
</dbReference>
<dbReference type="SUPFAM" id="SSF53613">
    <property type="entry name" value="Ribokinase-like"/>
    <property type="match status" value="1"/>
</dbReference>
<feature type="binding site" evidence="12">
    <location>
        <position position="141"/>
    </location>
    <ligand>
        <name>substrate</name>
    </ligand>
</feature>
<keyword evidence="11 12" id="KW-0119">Carbohydrate metabolism</keyword>
<feature type="binding site" evidence="12">
    <location>
        <position position="287"/>
    </location>
    <ligand>
        <name>K(+)</name>
        <dbReference type="ChEBI" id="CHEBI:29103"/>
    </ligand>
</feature>
<evidence type="ECO:0000313" key="14">
    <source>
        <dbReference type="EMBL" id="MBC8570792.1"/>
    </source>
</evidence>
<keyword evidence="7 12" id="KW-0418">Kinase</keyword>
<comment type="cofactor">
    <cofactor evidence="12">
        <name>Mg(2+)</name>
        <dbReference type="ChEBI" id="CHEBI:18420"/>
    </cofactor>
    <text evidence="12">Requires a divalent cation, most likely magnesium in vivo, as an electrophilic catalyst to aid phosphoryl group transfer. It is the chelate of the metal and the nucleotide that is the actual substrate.</text>
</comment>
<organism evidence="14 15">
    <name type="scientific">Zongyangia hominis</name>
    <dbReference type="NCBI Taxonomy" id="2763677"/>
    <lineage>
        <taxon>Bacteria</taxon>
        <taxon>Bacillati</taxon>
        <taxon>Bacillota</taxon>
        <taxon>Clostridia</taxon>
        <taxon>Eubacteriales</taxon>
        <taxon>Oscillospiraceae</taxon>
        <taxon>Zongyangia</taxon>
    </lineage>
</organism>
<dbReference type="GO" id="GO:0046872">
    <property type="term" value="F:metal ion binding"/>
    <property type="evidence" value="ECO:0007669"/>
    <property type="project" value="UniProtKB-KW"/>
</dbReference>
<comment type="function">
    <text evidence="12">Catalyzes the phosphorylation of ribose at O-5 in a reaction requiring ATP and magnesium. The resulting D-ribose-5-phosphate can then be used either for sythesis of nucleotides, histidine, and tryptophan, or as a component of the pentose phosphate pathway.</text>
</comment>
<keyword evidence="5 12" id="KW-0479">Metal-binding</keyword>
<comment type="subunit">
    <text evidence="12">Homodimer.</text>
</comment>
<protein>
    <recommendedName>
        <fullName evidence="3 12">Ribokinase</fullName>
        <shortName evidence="12">RK</shortName>
        <ecNumber evidence="2 12">2.7.1.15</ecNumber>
    </recommendedName>
</protein>
<dbReference type="NCBIfam" id="TIGR02152">
    <property type="entry name" value="D_ribokin_bact"/>
    <property type="match status" value="1"/>
</dbReference>
<feature type="binding site" evidence="12">
    <location>
        <position position="284"/>
    </location>
    <ligand>
        <name>K(+)</name>
        <dbReference type="ChEBI" id="CHEBI:29103"/>
    </ligand>
</feature>
<feature type="binding site" evidence="12">
    <location>
        <position position="248"/>
    </location>
    <ligand>
        <name>K(+)</name>
        <dbReference type="ChEBI" id="CHEBI:29103"/>
    </ligand>
</feature>
<comment type="catalytic activity">
    <reaction evidence="12">
        <text>D-ribose + ATP = D-ribose 5-phosphate + ADP + H(+)</text>
        <dbReference type="Rhea" id="RHEA:13697"/>
        <dbReference type="ChEBI" id="CHEBI:15378"/>
        <dbReference type="ChEBI" id="CHEBI:30616"/>
        <dbReference type="ChEBI" id="CHEBI:47013"/>
        <dbReference type="ChEBI" id="CHEBI:78346"/>
        <dbReference type="ChEBI" id="CHEBI:456216"/>
        <dbReference type="EC" id="2.7.1.15"/>
    </reaction>
</comment>
<keyword evidence="8 12" id="KW-0067">ATP-binding</keyword>
<keyword evidence="6 12" id="KW-0547">Nucleotide-binding</keyword>
<feature type="binding site" evidence="12">
    <location>
        <position position="254"/>
    </location>
    <ligand>
        <name>substrate</name>
    </ligand>
</feature>
<dbReference type="InterPro" id="IPR002139">
    <property type="entry name" value="Ribo/fructo_kinase"/>
</dbReference>
<evidence type="ECO:0000256" key="7">
    <source>
        <dbReference type="ARBA" id="ARBA00022777"/>
    </source>
</evidence>
<evidence type="ECO:0000256" key="2">
    <source>
        <dbReference type="ARBA" id="ARBA00012035"/>
    </source>
</evidence>
<comment type="activity regulation">
    <text evidence="12">Activated by a monovalent cation that binds near, but not in, the active site. The most likely occupant of the site in vivo is potassium. Ion binding induces a conformational change that may alter substrate affinity.</text>
</comment>
<feature type="binding site" evidence="12">
    <location>
        <begin position="39"/>
        <end position="43"/>
    </location>
    <ligand>
        <name>substrate</name>
    </ligand>
</feature>
<feature type="binding site" evidence="12">
    <location>
        <begin position="11"/>
        <end position="13"/>
    </location>
    <ligand>
        <name>substrate</name>
    </ligand>
</feature>
<evidence type="ECO:0000313" key="15">
    <source>
        <dbReference type="Proteomes" id="UP000660861"/>
    </source>
</evidence>
<evidence type="ECO:0000256" key="10">
    <source>
        <dbReference type="ARBA" id="ARBA00022958"/>
    </source>
</evidence>
<dbReference type="GO" id="GO:0005829">
    <property type="term" value="C:cytosol"/>
    <property type="evidence" value="ECO:0007669"/>
    <property type="project" value="TreeGrafter"/>
</dbReference>
<keyword evidence="4 12" id="KW-0808">Transferase</keyword>
<feature type="active site" description="Proton acceptor" evidence="12">
    <location>
        <position position="254"/>
    </location>
</feature>
<dbReference type="RefSeq" id="WP_262397886.1">
    <property type="nucleotide sequence ID" value="NZ_JACRTC010000005.1"/>
</dbReference>
<comment type="caution">
    <text evidence="14">The sequence shown here is derived from an EMBL/GenBank/DDBJ whole genome shotgun (WGS) entry which is preliminary data.</text>
</comment>
<dbReference type="GO" id="GO:0005524">
    <property type="term" value="F:ATP binding"/>
    <property type="evidence" value="ECO:0007669"/>
    <property type="project" value="UniProtKB-UniRule"/>
</dbReference>
<feature type="binding site" evidence="12">
    <location>
        <position position="293"/>
    </location>
    <ligand>
        <name>K(+)</name>
        <dbReference type="ChEBI" id="CHEBI:29103"/>
    </ligand>
</feature>